<dbReference type="PANTHER" id="PTHR30400:SF0">
    <property type="entry name" value="BIOSYNTHETIC PEPTIDOGLYCAN TRANSGLYCOSYLASE"/>
    <property type="match status" value="1"/>
</dbReference>
<dbReference type="EMBL" id="FUYR01000002">
    <property type="protein sequence ID" value="SKB73418.1"/>
    <property type="molecule type" value="Genomic_DNA"/>
</dbReference>
<feature type="region of interest" description="Disordered" evidence="11">
    <location>
        <begin position="691"/>
        <end position="730"/>
    </location>
</feature>
<dbReference type="InterPro" id="IPR001264">
    <property type="entry name" value="Glyco_trans_51"/>
</dbReference>
<feature type="transmembrane region" description="Helical" evidence="12">
    <location>
        <begin position="30"/>
        <end position="50"/>
    </location>
</feature>
<dbReference type="AlphaFoldDB" id="A0A1T5DNW0"/>
<dbReference type="GO" id="GO:0008360">
    <property type="term" value="P:regulation of cell shape"/>
    <property type="evidence" value="ECO:0007669"/>
    <property type="project" value="UniProtKB-KW"/>
</dbReference>
<keyword evidence="9 12" id="KW-0472">Membrane</keyword>
<dbReference type="GO" id="GO:0009252">
    <property type="term" value="P:peptidoglycan biosynthetic process"/>
    <property type="evidence" value="ECO:0007669"/>
    <property type="project" value="UniProtKB-KW"/>
</dbReference>
<dbReference type="STRING" id="572036.SAMN05661099_2486"/>
<dbReference type="SUPFAM" id="SSF53955">
    <property type="entry name" value="Lysozyme-like"/>
    <property type="match status" value="1"/>
</dbReference>
<dbReference type="InterPro" id="IPR023346">
    <property type="entry name" value="Lysozyme-like_dom_sf"/>
</dbReference>
<evidence type="ECO:0000256" key="12">
    <source>
        <dbReference type="SAM" id="Phobius"/>
    </source>
</evidence>
<evidence type="ECO:0000256" key="9">
    <source>
        <dbReference type="ARBA" id="ARBA00023136"/>
    </source>
</evidence>
<evidence type="ECO:0000256" key="11">
    <source>
        <dbReference type="SAM" id="MobiDB-lite"/>
    </source>
</evidence>
<keyword evidence="2" id="KW-0997">Cell inner membrane</keyword>
<evidence type="ECO:0000259" key="13">
    <source>
        <dbReference type="Pfam" id="PF00912"/>
    </source>
</evidence>
<keyword evidence="5 12" id="KW-0812">Transmembrane</keyword>
<proteinExistence type="predicted"/>
<keyword evidence="7" id="KW-0573">Peptidoglycan synthesis</keyword>
<keyword evidence="15" id="KW-1185">Reference proteome</keyword>
<dbReference type="InterPro" id="IPR036950">
    <property type="entry name" value="PBP_transglycosylase"/>
</dbReference>
<evidence type="ECO:0000256" key="4">
    <source>
        <dbReference type="ARBA" id="ARBA00022679"/>
    </source>
</evidence>
<sequence>MAKTFLRFNTLSLKRSGNPLMQIPHKYIKIALITLTSLLVIIIIAGGIAYTKREAILRAAIQKGITKAKRDYDLDVKIGSANFTGLSTVSFKNITVVPQDRDSLANIQNFKVGVKLFPLLFGDIKLSEIILNTGQVNLVKRGSVSNYDFIFRKKSVDSTEKKSELNLSKLANSLINQLLYKIPDDMDVRGFEIKFRDDTSALNFYTTSATIDGGDVKSTIKVNGNESTWHVEGTVDPGDQQLDLIMFADNKKVELPFLEKRLGLKLNFDTASTQMKGISKRGDILEINGSWGVKNLLVNHVRISANDIVVPDAYLDADMVIGKNFVSIDSTSTIHVKDISIHPFIKYTLSPSKVYELKVHTDEMDAQQVVNSFPQGLFESLEGIQVKGKVKYDLDFHLDEKIPDSVIFKSELKNIGFKVVKWGKTNLQKINKTFVYTPYEYGKPMRDIIIGPENPDYVPIDQISPNLKNALLTAEDPSFYSHNGFVEESFRNSIITNFKEKAFKRGGSTISMQLVKNVYLSRQKTMARKAEEMLIVWIIENSNLSSKQRMFEVYLNLIEWGRNVYGIGEAARYYFGKHPSQLDVGEGIFLASIVPRPKGGLYRFEGDGSLRQSLRGYFRLIGGLMARRGLTAPDSSAYGFYSVRLREGLRSGIPMVDSLTADSLMVGEPEEELTILEQIIGKKRPDTVAIKDVNKSKPISKDTVAAPAETRKQRREQRREQREAKKNEDD</sequence>
<dbReference type="GO" id="GO:0016763">
    <property type="term" value="F:pentosyltransferase activity"/>
    <property type="evidence" value="ECO:0007669"/>
    <property type="project" value="InterPro"/>
</dbReference>
<evidence type="ECO:0000256" key="1">
    <source>
        <dbReference type="ARBA" id="ARBA00022475"/>
    </source>
</evidence>
<dbReference type="GO" id="GO:0009274">
    <property type="term" value="C:peptidoglycan-based cell wall"/>
    <property type="evidence" value="ECO:0007669"/>
    <property type="project" value="InterPro"/>
</dbReference>
<dbReference type="Gene3D" id="1.10.3810.10">
    <property type="entry name" value="Biosynthetic peptidoglycan transglycosylase-like"/>
    <property type="match status" value="1"/>
</dbReference>
<dbReference type="Pfam" id="PF00912">
    <property type="entry name" value="Transgly"/>
    <property type="match status" value="1"/>
</dbReference>
<keyword evidence="10" id="KW-0961">Cell wall biogenesis/degradation</keyword>
<evidence type="ECO:0000256" key="6">
    <source>
        <dbReference type="ARBA" id="ARBA00022960"/>
    </source>
</evidence>
<name>A0A1T5DNW0_9SPHI</name>
<keyword evidence="3" id="KW-0328">Glycosyltransferase</keyword>
<evidence type="ECO:0000256" key="10">
    <source>
        <dbReference type="ARBA" id="ARBA00023316"/>
    </source>
</evidence>
<evidence type="ECO:0000313" key="14">
    <source>
        <dbReference type="EMBL" id="SKB73418.1"/>
    </source>
</evidence>
<dbReference type="InterPro" id="IPR011812">
    <property type="entry name" value="Pep_trsgly"/>
</dbReference>
<accession>A0A1T5DNW0</accession>
<reference evidence="15" key="1">
    <citation type="submission" date="2017-02" db="EMBL/GenBank/DDBJ databases">
        <authorList>
            <person name="Varghese N."/>
            <person name="Submissions S."/>
        </authorList>
    </citation>
    <scope>NUCLEOTIDE SEQUENCE [LARGE SCALE GENOMIC DNA]</scope>
    <source>
        <strain evidence="15">DSM 22385</strain>
    </source>
</reference>
<dbReference type="GO" id="GO:0016020">
    <property type="term" value="C:membrane"/>
    <property type="evidence" value="ECO:0007669"/>
    <property type="project" value="InterPro"/>
</dbReference>
<keyword evidence="1" id="KW-1003">Cell membrane</keyword>
<organism evidence="14 15">
    <name type="scientific">Daejeonella lutea</name>
    <dbReference type="NCBI Taxonomy" id="572036"/>
    <lineage>
        <taxon>Bacteria</taxon>
        <taxon>Pseudomonadati</taxon>
        <taxon>Bacteroidota</taxon>
        <taxon>Sphingobacteriia</taxon>
        <taxon>Sphingobacteriales</taxon>
        <taxon>Sphingobacteriaceae</taxon>
        <taxon>Daejeonella</taxon>
    </lineage>
</organism>
<dbReference type="GO" id="GO:0071555">
    <property type="term" value="P:cell wall organization"/>
    <property type="evidence" value="ECO:0007669"/>
    <property type="project" value="UniProtKB-KW"/>
</dbReference>
<evidence type="ECO:0000256" key="5">
    <source>
        <dbReference type="ARBA" id="ARBA00022692"/>
    </source>
</evidence>
<keyword evidence="6" id="KW-0133">Cell shape</keyword>
<keyword evidence="8 12" id="KW-1133">Transmembrane helix</keyword>
<gene>
    <name evidence="14" type="ORF">SAMN05661099_2486</name>
</gene>
<feature type="compositionally biased region" description="Basic and acidic residues" evidence="11">
    <location>
        <begin position="717"/>
        <end position="730"/>
    </location>
</feature>
<evidence type="ECO:0000256" key="3">
    <source>
        <dbReference type="ARBA" id="ARBA00022676"/>
    </source>
</evidence>
<evidence type="ECO:0000256" key="2">
    <source>
        <dbReference type="ARBA" id="ARBA00022519"/>
    </source>
</evidence>
<dbReference type="PANTHER" id="PTHR30400">
    <property type="entry name" value="MONOFUNCTIONAL BIOSYNTHETIC PEPTIDOGLYCAN TRANSGLYCOSYLASE"/>
    <property type="match status" value="1"/>
</dbReference>
<evidence type="ECO:0000313" key="15">
    <source>
        <dbReference type="Proteomes" id="UP000189981"/>
    </source>
</evidence>
<dbReference type="Proteomes" id="UP000189981">
    <property type="component" value="Unassembled WGS sequence"/>
</dbReference>
<keyword evidence="4" id="KW-0808">Transferase</keyword>
<feature type="domain" description="Glycosyl transferase family 51" evidence="13">
    <location>
        <begin position="451"/>
        <end position="598"/>
    </location>
</feature>
<evidence type="ECO:0000256" key="8">
    <source>
        <dbReference type="ARBA" id="ARBA00022989"/>
    </source>
</evidence>
<evidence type="ECO:0000256" key="7">
    <source>
        <dbReference type="ARBA" id="ARBA00022984"/>
    </source>
</evidence>
<protein>
    <submittedName>
        <fullName evidence="14">Transglycosylase</fullName>
    </submittedName>
</protein>